<dbReference type="Proteomes" id="UP000076154">
    <property type="component" value="Unassembled WGS sequence"/>
</dbReference>
<accession>A0A369JC09</accession>
<organism evidence="1 2">
    <name type="scientific">Hypsizygus marmoreus</name>
    <name type="common">White beech mushroom</name>
    <name type="synonym">Agaricus marmoreus</name>
    <dbReference type="NCBI Taxonomy" id="39966"/>
    <lineage>
        <taxon>Eukaryota</taxon>
        <taxon>Fungi</taxon>
        <taxon>Dikarya</taxon>
        <taxon>Basidiomycota</taxon>
        <taxon>Agaricomycotina</taxon>
        <taxon>Agaricomycetes</taxon>
        <taxon>Agaricomycetidae</taxon>
        <taxon>Agaricales</taxon>
        <taxon>Tricholomatineae</taxon>
        <taxon>Lyophyllaceae</taxon>
        <taxon>Hypsizygus</taxon>
    </lineage>
</organism>
<sequence>MRPDPDFLEILTANYNGFHNLRDPALSTSLWDKPEQSWTLCVARLFPDALITRTSFSYVAGASGHPWNVVPDFEIGESGPPTALRQLLDLAAVQTLYLDLLIVVTLNNAWLADAAAAWPNLRHLALRARKTSAITLSGFIPLIKQCPNLEKLDVTSVWRAFDIGLLCGAVNTNIEEVDMYHSGIVGKWISVFRCLVVMFLRN</sequence>
<dbReference type="SUPFAM" id="SSF52047">
    <property type="entry name" value="RNI-like"/>
    <property type="match status" value="1"/>
</dbReference>
<comment type="caution">
    <text evidence="1">The sequence shown here is derived from an EMBL/GenBank/DDBJ whole genome shotgun (WGS) entry which is preliminary data.</text>
</comment>
<proteinExistence type="predicted"/>
<reference evidence="1" key="1">
    <citation type="submission" date="2018-04" db="EMBL/GenBank/DDBJ databases">
        <title>Whole genome sequencing of Hypsizygus marmoreus.</title>
        <authorList>
            <person name="Choi I.-G."/>
            <person name="Min B."/>
            <person name="Kim J.-G."/>
            <person name="Kim S."/>
            <person name="Oh Y.-L."/>
            <person name="Kong W.-S."/>
            <person name="Park H."/>
            <person name="Jeong J."/>
            <person name="Song E.-S."/>
        </authorList>
    </citation>
    <scope>NUCLEOTIDE SEQUENCE [LARGE SCALE GENOMIC DNA]</scope>
    <source>
        <strain evidence="1">51987-8</strain>
    </source>
</reference>
<name>A0A369JC09_HYPMA</name>
<evidence type="ECO:0008006" key="3">
    <source>
        <dbReference type="Google" id="ProtNLM"/>
    </source>
</evidence>
<evidence type="ECO:0000313" key="1">
    <source>
        <dbReference type="EMBL" id="RDB18147.1"/>
    </source>
</evidence>
<dbReference type="InterPro" id="IPR032675">
    <property type="entry name" value="LRR_dom_sf"/>
</dbReference>
<keyword evidence="2" id="KW-1185">Reference proteome</keyword>
<gene>
    <name evidence="1" type="ORF">Hypma_000500</name>
</gene>
<evidence type="ECO:0000313" key="2">
    <source>
        <dbReference type="Proteomes" id="UP000076154"/>
    </source>
</evidence>
<protein>
    <recommendedName>
        <fullName evidence="3">F-box domain-containing protein</fullName>
    </recommendedName>
</protein>
<dbReference type="AlphaFoldDB" id="A0A369JC09"/>
<dbReference type="Gene3D" id="3.80.10.10">
    <property type="entry name" value="Ribonuclease Inhibitor"/>
    <property type="match status" value="1"/>
</dbReference>
<dbReference type="EMBL" id="LUEZ02000106">
    <property type="protein sequence ID" value="RDB18147.1"/>
    <property type="molecule type" value="Genomic_DNA"/>
</dbReference>
<dbReference type="InParanoid" id="A0A369JC09"/>